<dbReference type="NCBIfam" id="NF003727">
    <property type="entry name" value="PRK05330.1"/>
    <property type="match status" value="1"/>
</dbReference>
<dbReference type="GO" id="GO:0006782">
    <property type="term" value="P:protoporphyrinogen IX biosynthetic process"/>
    <property type="evidence" value="ECO:0007669"/>
    <property type="project" value="UniProtKB-UniRule"/>
</dbReference>
<dbReference type="GO" id="GO:0005737">
    <property type="term" value="C:cytoplasm"/>
    <property type="evidence" value="ECO:0007669"/>
    <property type="project" value="UniProtKB-SubCell"/>
</dbReference>
<dbReference type="FunFam" id="3.40.1500.10:FF:000001">
    <property type="entry name" value="Oxygen-dependent coproporphyrinogen-III oxidase"/>
    <property type="match status" value="1"/>
</dbReference>
<feature type="binding site" evidence="11">
    <location>
        <position position="171"/>
    </location>
    <ligand>
        <name>a divalent metal cation</name>
        <dbReference type="ChEBI" id="CHEBI:60240"/>
    </ligand>
</feature>
<dbReference type="EC" id="1.3.3.3" evidence="11"/>
<dbReference type="GO" id="GO:0042803">
    <property type="term" value="F:protein homodimerization activity"/>
    <property type="evidence" value="ECO:0007669"/>
    <property type="project" value="UniProtKB-UniRule"/>
</dbReference>
<evidence type="ECO:0000256" key="9">
    <source>
        <dbReference type="ARBA" id="ARBA00049102"/>
    </source>
</evidence>
<comment type="similarity">
    <text evidence="3 11">Belongs to the aerobic coproporphyrinogen-III oxidase family.</text>
</comment>
<dbReference type="UniPathway" id="UPA00251">
    <property type="reaction ID" value="UER00322"/>
</dbReference>
<keyword evidence="7 11" id="KW-0350">Heme biosynthesis</keyword>
<dbReference type="GO" id="GO:0004109">
    <property type="term" value="F:coproporphyrinogen oxidase activity"/>
    <property type="evidence" value="ECO:0007669"/>
    <property type="project" value="UniProtKB-UniRule"/>
</dbReference>
<dbReference type="HAMAP" id="MF_00333">
    <property type="entry name" value="Coprogen_oxidas"/>
    <property type="match status" value="1"/>
</dbReference>
<dbReference type="HOGENOM" id="CLU_026169_0_1_6"/>
<dbReference type="PANTHER" id="PTHR10755:SF0">
    <property type="entry name" value="OXYGEN-DEPENDENT COPROPORPHYRINOGEN-III OXIDASE, MITOCHONDRIAL"/>
    <property type="match status" value="1"/>
</dbReference>
<dbReference type="EMBL" id="CP006696">
    <property type="protein sequence ID" value="AIC09215.1"/>
    <property type="molecule type" value="Genomic_DNA"/>
</dbReference>
<comment type="pathway">
    <text evidence="2 11">Porphyrin-containing compound metabolism; protoporphyrin-IX biosynthesis; protoporphyrinogen-IX from coproporphyrinogen-III (O2 route): step 1/1.</text>
</comment>
<gene>
    <name evidence="11" type="primary">hemF</name>
    <name evidence="12" type="ORF">D934_00985</name>
</gene>
<keyword evidence="6 11" id="KW-0560">Oxidoreductase</keyword>
<evidence type="ECO:0000256" key="3">
    <source>
        <dbReference type="ARBA" id="ARBA00010644"/>
    </source>
</evidence>
<feature type="binding site" evidence="11">
    <location>
        <position position="118"/>
    </location>
    <ligand>
        <name>substrate</name>
    </ligand>
</feature>
<feature type="binding site" evidence="11">
    <location>
        <position position="132"/>
    </location>
    <ligand>
        <name>a divalent metal cation</name>
        <dbReference type="ChEBI" id="CHEBI:60240"/>
    </ligand>
</feature>
<dbReference type="KEGG" id="xfs:D934_00985"/>
<dbReference type="GO" id="GO:0046872">
    <property type="term" value="F:metal ion binding"/>
    <property type="evidence" value="ECO:0007669"/>
    <property type="project" value="UniProtKB-KW"/>
</dbReference>
<dbReference type="Proteomes" id="UP000027215">
    <property type="component" value="Chromosome"/>
</dbReference>
<dbReference type="PIRSF" id="PIRSF000166">
    <property type="entry name" value="Coproporphyri_ox"/>
    <property type="match status" value="1"/>
</dbReference>
<feature type="binding site" evidence="11">
    <location>
        <begin position="283"/>
        <end position="285"/>
    </location>
    <ligand>
        <name>substrate</name>
    </ligand>
</feature>
<feature type="binding site" evidence="11">
    <location>
        <position position="201"/>
    </location>
    <ligand>
        <name>a divalent metal cation</name>
        <dbReference type="ChEBI" id="CHEBI:60240"/>
    </ligand>
</feature>
<feature type="binding site" evidence="11">
    <location>
        <position position="122"/>
    </location>
    <ligand>
        <name>a divalent metal cation</name>
        <dbReference type="ChEBI" id="CHEBI:60240"/>
    </ligand>
</feature>
<evidence type="ECO:0000313" key="12">
    <source>
        <dbReference type="EMBL" id="AIC09215.1"/>
    </source>
</evidence>
<evidence type="ECO:0000256" key="4">
    <source>
        <dbReference type="ARBA" id="ARBA00011738"/>
    </source>
</evidence>
<dbReference type="Pfam" id="PF01218">
    <property type="entry name" value="Coprogen_oxidas"/>
    <property type="match status" value="1"/>
</dbReference>
<comment type="function">
    <text evidence="10 11">Involved in the heme biosynthesis. Catalyzes the aerobic oxidative decarboxylation of propionate groups of rings A and B of coproporphyrinogen-III to yield the vinyl groups in protoporphyrinogen-IX.</text>
</comment>
<evidence type="ECO:0000256" key="8">
    <source>
        <dbReference type="ARBA" id="ARBA00023244"/>
    </source>
</evidence>
<dbReference type="PROSITE" id="PS01021">
    <property type="entry name" value="COPROGEN_OXIDASE"/>
    <property type="match status" value="1"/>
</dbReference>
<comment type="subcellular location">
    <subcellularLocation>
        <location evidence="1 11">Cytoplasm</location>
    </subcellularLocation>
</comment>
<evidence type="ECO:0000256" key="11">
    <source>
        <dbReference type="HAMAP-Rule" id="MF_00333"/>
    </source>
</evidence>
<sequence length="331" mass="37912">MTLQTSIHPLCCVSGATFSFLSLQIAMSHFDRVRDYLTALQDRICNVVETIDGQSHFHEDHWQRTEGGGGRTRLLRDGAVFEQAGIGFSDVCGTHLPPSASVRRPELAGANWCACGVSLVFHPKNPFVPTTHLNVRYFRAERDGKQVAAWFGGGFDLTPFYPFDEDVVHWHTVARDLCAPFGDERYAAHKRWCDEYFVLRHRNETRGVGGLFFDDLDKDFERDFAYQRAVGDGFLDAYFPIVTRRHDTPYGDRERAFQLYRRGRYVEFNLLFDRGTLFGLQSGGRAESILISLPPLVRWEYGYHPLPGSAEARLADYLLPRDWLEESRICE</sequence>
<dbReference type="PANTHER" id="PTHR10755">
    <property type="entry name" value="COPROPORPHYRINOGEN III OXIDASE, MITOCHONDRIAL"/>
    <property type="match status" value="1"/>
</dbReference>
<organism evidence="12 13">
    <name type="scientific">Xylella fastidiosa subsp. sandyi Ann-1</name>
    <dbReference type="NCBI Taxonomy" id="155920"/>
    <lineage>
        <taxon>Bacteria</taxon>
        <taxon>Pseudomonadati</taxon>
        <taxon>Pseudomonadota</taxon>
        <taxon>Gammaproteobacteria</taxon>
        <taxon>Lysobacterales</taxon>
        <taxon>Lysobacteraceae</taxon>
        <taxon>Xylella</taxon>
    </lineage>
</organism>
<feature type="site" description="Important for dimerization" evidence="11">
    <location>
        <position position="201"/>
    </location>
</feature>
<evidence type="ECO:0000256" key="2">
    <source>
        <dbReference type="ARBA" id="ARBA00005168"/>
    </source>
</evidence>
<reference evidence="12 13" key="1">
    <citation type="submission" date="2013-08" db="EMBL/GenBank/DDBJ databases">
        <authorList>
            <person name="Stouthamer R."/>
            <person name="Nunney L."/>
        </authorList>
    </citation>
    <scope>NUCLEOTIDE SEQUENCE [LARGE SCALE GENOMIC DNA]</scope>
    <source>
        <strain evidence="13">ann-1</strain>
    </source>
</reference>
<dbReference type="PRINTS" id="PR00073">
    <property type="entry name" value="COPRGNOXDASE"/>
</dbReference>
<dbReference type="Gene3D" id="3.40.1500.10">
    <property type="entry name" value="Coproporphyrinogen III oxidase, aerobic"/>
    <property type="match status" value="1"/>
</dbReference>
<evidence type="ECO:0000256" key="10">
    <source>
        <dbReference type="ARBA" id="ARBA00059657"/>
    </source>
</evidence>
<dbReference type="AlphaFoldDB" id="A0A060H1M6"/>
<evidence type="ECO:0000256" key="7">
    <source>
        <dbReference type="ARBA" id="ARBA00023133"/>
    </source>
</evidence>
<comment type="subunit">
    <text evidence="4 11">Homodimer.</text>
</comment>
<evidence type="ECO:0000256" key="1">
    <source>
        <dbReference type="ARBA" id="ARBA00004496"/>
    </source>
</evidence>
<dbReference type="InterPro" id="IPR018375">
    <property type="entry name" value="Coprogen_oxidase_CS"/>
</dbReference>
<keyword evidence="11" id="KW-0479">Metal-binding</keyword>
<keyword evidence="8 11" id="KW-0627">Porphyrin biosynthesis</keyword>
<feature type="binding site" evidence="11">
    <location>
        <begin position="134"/>
        <end position="136"/>
    </location>
    <ligand>
        <name>substrate</name>
    </ligand>
</feature>
<dbReference type="InterPro" id="IPR001260">
    <property type="entry name" value="Coprogen_oxidase_aer"/>
</dbReference>
<feature type="active site" description="Proton donor" evidence="11">
    <location>
        <position position="132"/>
    </location>
</feature>
<dbReference type="PATRIC" id="fig|155920.8.peg.230"/>
<dbReference type="SUPFAM" id="SSF102886">
    <property type="entry name" value="Coproporphyrinogen III oxidase"/>
    <property type="match status" value="1"/>
</dbReference>
<protein>
    <recommendedName>
        <fullName evidence="11">Oxygen-dependent coproporphyrinogen-III oxidase</fullName>
        <shortName evidence="11">CPO</shortName>
        <shortName evidence="11">Coprogen oxidase</shortName>
        <shortName evidence="11">Coproporphyrinogenase</shortName>
        <ecNumber evidence="11">1.3.3.3</ecNumber>
    </recommendedName>
</protein>
<evidence type="ECO:0000256" key="6">
    <source>
        <dbReference type="ARBA" id="ARBA00023002"/>
    </source>
</evidence>
<name>A0A060H1M6_XYLFS</name>
<dbReference type="InterPro" id="IPR036406">
    <property type="entry name" value="Coprogen_oxidase_aer_sf"/>
</dbReference>
<feature type="region of interest" description="Important for dimerization" evidence="11">
    <location>
        <begin position="265"/>
        <end position="300"/>
    </location>
</feature>
<comment type="cofactor">
    <cofactor evidence="11">
        <name>a divalent metal cation</name>
        <dbReference type="ChEBI" id="CHEBI:60240"/>
    </cofactor>
</comment>
<proteinExistence type="inferred from homology"/>
<evidence type="ECO:0000256" key="5">
    <source>
        <dbReference type="ARBA" id="ARBA00022490"/>
    </source>
</evidence>
<accession>A0A060H1M6</accession>
<evidence type="ECO:0000313" key="13">
    <source>
        <dbReference type="Proteomes" id="UP000027215"/>
    </source>
</evidence>
<keyword evidence="5 11" id="KW-0963">Cytoplasm</keyword>
<comment type="catalytic activity">
    <reaction evidence="9 11">
        <text>coproporphyrinogen III + O2 + 2 H(+) = protoporphyrinogen IX + 2 CO2 + 2 H2O</text>
        <dbReference type="Rhea" id="RHEA:18257"/>
        <dbReference type="ChEBI" id="CHEBI:15377"/>
        <dbReference type="ChEBI" id="CHEBI:15378"/>
        <dbReference type="ChEBI" id="CHEBI:15379"/>
        <dbReference type="ChEBI" id="CHEBI:16526"/>
        <dbReference type="ChEBI" id="CHEBI:57307"/>
        <dbReference type="ChEBI" id="CHEBI:57309"/>
        <dbReference type="EC" id="1.3.3.3"/>
    </reaction>
</comment>